<comment type="similarity">
    <text evidence="3 10 14">Belongs to the homoserine dehydrogenase family.</text>
</comment>
<dbReference type="Gene3D" id="3.40.50.720">
    <property type="entry name" value="NAD(P)-binding Rossmann-like Domain"/>
    <property type="match status" value="1"/>
</dbReference>
<evidence type="ECO:0000256" key="2">
    <source>
        <dbReference type="ARBA" id="ARBA00005062"/>
    </source>
</evidence>
<dbReference type="InterPro" id="IPR001342">
    <property type="entry name" value="HDH_cat"/>
</dbReference>
<accession>A0A2I0QVR6</accession>
<feature type="binding site" evidence="12">
    <location>
        <begin position="17"/>
        <end position="22"/>
    </location>
    <ligand>
        <name>NADP(+)</name>
        <dbReference type="ChEBI" id="CHEBI:58349"/>
    </ligand>
</feature>
<dbReference type="OrthoDB" id="9808167at2"/>
<dbReference type="AlphaFoldDB" id="A0A2I0QVR6"/>
<feature type="domain" description="Homoserine dehydrogenase catalytic" evidence="16">
    <location>
        <begin position="170"/>
        <end position="347"/>
    </location>
</feature>
<protein>
    <recommendedName>
        <fullName evidence="5 10">Homoserine dehydrogenase</fullName>
        <shortName evidence="10">HDH</shortName>
        <ecNumber evidence="4 10">1.1.1.3</ecNumber>
    </recommendedName>
</protein>
<evidence type="ECO:0000256" key="13">
    <source>
        <dbReference type="RuleBase" id="RU000579"/>
    </source>
</evidence>
<evidence type="ECO:0000256" key="4">
    <source>
        <dbReference type="ARBA" id="ARBA00013213"/>
    </source>
</evidence>
<evidence type="ECO:0000313" key="18">
    <source>
        <dbReference type="Proteomes" id="UP000243524"/>
    </source>
</evidence>
<evidence type="ECO:0000256" key="1">
    <source>
        <dbReference type="ARBA" id="ARBA00005056"/>
    </source>
</evidence>
<sequence length="361" mass="38738">MLTKVKGGVKLNIAFIGFGGVGQALAQILLEKNHHLNEKYGLNTKIVAVSDVMKGSVYDPEGLNIEDLLSSVKEKGSVEEYPDSSTVQKGLNSIQTIEDTNADMIVEVTFTDVETGQPAIDHCETAFQKGKSVVTTNKGPAAVKLNSLLKLAEENGAFFGFEGTVMSGTPALRLPETTLAGNDIREVVGILNGTTNYILTEMEKGLSFEDSLKQAQSLGYAEADPTNDVEGYDVRYKAAILANYVLGEEVSAKEIHCEGIRSVSQDMVQDALDEGKRWKLLARIKKEDGKVEATVQPEKIEMTNPLAGVTGATNAILYDCDLAGPIMLTGAGAGLKETGFSLLIDIIHAHLESKKQTSGVR</sequence>
<feature type="domain" description="Glutamate/phenylalanine/leucine/valine/L-tryptophan dehydrogenase C-terminal" evidence="15">
    <location>
        <begin position="12"/>
        <end position="93"/>
    </location>
</feature>
<evidence type="ECO:0000259" key="16">
    <source>
        <dbReference type="Pfam" id="PF00742"/>
    </source>
</evidence>
<feature type="active site" description="Proton donor" evidence="11">
    <location>
        <position position="237"/>
    </location>
</feature>
<dbReference type="Proteomes" id="UP000243524">
    <property type="component" value="Unassembled WGS sequence"/>
</dbReference>
<dbReference type="InterPro" id="IPR006096">
    <property type="entry name" value="Glu/Leu/Phe/Val/Trp_DH_C"/>
</dbReference>
<dbReference type="InterPro" id="IPR022697">
    <property type="entry name" value="HDH_short"/>
</dbReference>
<evidence type="ECO:0000256" key="3">
    <source>
        <dbReference type="ARBA" id="ARBA00006753"/>
    </source>
</evidence>
<dbReference type="NCBIfam" id="NF004912">
    <property type="entry name" value="PRK06270.1"/>
    <property type="match status" value="1"/>
</dbReference>
<evidence type="ECO:0000256" key="10">
    <source>
        <dbReference type="PIRNR" id="PIRNR036497"/>
    </source>
</evidence>
<dbReference type="UniPathway" id="UPA00051">
    <property type="reaction ID" value="UER00465"/>
</dbReference>
<dbReference type="PANTHER" id="PTHR43331:SF1">
    <property type="entry name" value="HOMOSERINE DEHYDROGENASE"/>
    <property type="match status" value="1"/>
</dbReference>
<dbReference type="InterPro" id="IPR019811">
    <property type="entry name" value="HDH_CS"/>
</dbReference>
<keyword evidence="8" id="KW-0915">Sodium</keyword>
<gene>
    <name evidence="17" type="ORF">CEY16_01320</name>
</gene>
<evidence type="ECO:0000256" key="5">
    <source>
        <dbReference type="ARBA" id="ARBA00013376"/>
    </source>
</evidence>
<evidence type="ECO:0000313" key="17">
    <source>
        <dbReference type="EMBL" id="PKR78425.1"/>
    </source>
</evidence>
<name>A0A2I0QVR6_9BACI</name>
<dbReference type="Pfam" id="PF00742">
    <property type="entry name" value="Homoserine_dh"/>
    <property type="match status" value="1"/>
</dbReference>
<dbReference type="EC" id="1.1.1.3" evidence="4 10"/>
<dbReference type="SUPFAM" id="SSF55347">
    <property type="entry name" value="Glyceraldehyde-3-phosphate dehydrogenase-like, C-terminal domain"/>
    <property type="match status" value="1"/>
</dbReference>
<evidence type="ECO:0000256" key="7">
    <source>
        <dbReference type="ARBA" id="ARBA00023002"/>
    </source>
</evidence>
<dbReference type="NCBIfam" id="NF004976">
    <property type="entry name" value="PRK06349.1"/>
    <property type="match status" value="1"/>
</dbReference>
<reference evidence="17 18" key="1">
    <citation type="submission" date="2017-06" db="EMBL/GenBank/DDBJ databases">
        <title>the draft geome sequence of Illustriluteabacillus marina B3227.</title>
        <authorList>
            <person name="He R.-H."/>
            <person name="Du Z.-J."/>
        </authorList>
    </citation>
    <scope>NUCLEOTIDE SEQUENCE [LARGE SCALE GENOMIC DNA]</scope>
    <source>
        <strain evidence="17 18">B3227</strain>
    </source>
</reference>
<feature type="binding site" evidence="12">
    <location>
        <position position="138"/>
    </location>
    <ligand>
        <name>NADPH</name>
        <dbReference type="ChEBI" id="CHEBI:57783"/>
    </ligand>
</feature>
<dbReference type="FunFam" id="3.30.360.10:FF:000005">
    <property type="entry name" value="Homoserine dehydrogenase"/>
    <property type="match status" value="1"/>
</dbReference>
<evidence type="ECO:0000259" key="15">
    <source>
        <dbReference type="Pfam" id="PF00208"/>
    </source>
</evidence>
<dbReference type="PIRSF" id="PIRSF036497">
    <property type="entry name" value="HDH_short"/>
    <property type="match status" value="1"/>
</dbReference>
<evidence type="ECO:0000256" key="14">
    <source>
        <dbReference type="RuleBase" id="RU004171"/>
    </source>
</evidence>
<keyword evidence="10 12" id="KW-0521">NADP</keyword>
<dbReference type="EMBL" id="PJNH01000001">
    <property type="protein sequence ID" value="PKR78425.1"/>
    <property type="molecule type" value="Genomic_DNA"/>
</dbReference>
<keyword evidence="6 10" id="KW-0791">Threonine biosynthesis</keyword>
<comment type="pathway">
    <text evidence="1 13">Amino-acid biosynthesis; L-threonine biosynthesis; L-threonine from L-aspartate: step 3/5.</text>
</comment>
<keyword evidence="10 13" id="KW-0028">Amino-acid biosynthesis</keyword>
<dbReference type="UniPathway" id="UPA00050">
    <property type="reaction ID" value="UER00063"/>
</dbReference>
<comment type="pathway">
    <text evidence="2 13">Amino-acid biosynthesis; L-methionine biosynthesis via de novo pathway; L-homoserine from L-aspartate: step 3/3.</text>
</comment>
<organism evidence="17 18">
    <name type="scientific">Halalkalibacillus sediminis</name>
    <dbReference type="NCBI Taxonomy" id="2018042"/>
    <lineage>
        <taxon>Bacteria</taxon>
        <taxon>Bacillati</taxon>
        <taxon>Bacillota</taxon>
        <taxon>Bacilli</taxon>
        <taxon>Bacillales</taxon>
        <taxon>Bacillaceae</taxon>
        <taxon>Halalkalibacillus</taxon>
    </lineage>
</organism>
<evidence type="ECO:0000256" key="12">
    <source>
        <dbReference type="PIRSR" id="PIRSR036497-2"/>
    </source>
</evidence>
<evidence type="ECO:0000256" key="8">
    <source>
        <dbReference type="ARBA" id="ARBA00023053"/>
    </source>
</evidence>
<dbReference type="Gene3D" id="3.30.360.10">
    <property type="entry name" value="Dihydrodipicolinate Reductase, domain 2"/>
    <property type="match status" value="1"/>
</dbReference>
<dbReference type="PANTHER" id="PTHR43331">
    <property type="entry name" value="HOMOSERINE DEHYDROGENASE"/>
    <property type="match status" value="1"/>
</dbReference>
<dbReference type="SUPFAM" id="SSF51735">
    <property type="entry name" value="NAD(P)-binding Rossmann-fold domains"/>
    <property type="match status" value="1"/>
</dbReference>
<evidence type="ECO:0000256" key="11">
    <source>
        <dbReference type="PIRSR" id="PIRSR036497-1"/>
    </source>
</evidence>
<comment type="catalytic activity">
    <reaction evidence="9">
        <text>L-homoserine + NADP(+) = L-aspartate 4-semialdehyde + NADPH + H(+)</text>
        <dbReference type="Rhea" id="RHEA:15761"/>
        <dbReference type="ChEBI" id="CHEBI:15378"/>
        <dbReference type="ChEBI" id="CHEBI:57476"/>
        <dbReference type="ChEBI" id="CHEBI:57783"/>
        <dbReference type="ChEBI" id="CHEBI:58349"/>
        <dbReference type="ChEBI" id="CHEBI:537519"/>
        <dbReference type="EC" id="1.1.1.3"/>
    </reaction>
    <physiologicalReaction direction="right-to-left" evidence="9">
        <dbReference type="Rhea" id="RHEA:15763"/>
    </physiologicalReaction>
</comment>
<keyword evidence="7 10" id="KW-0560">Oxidoreductase</keyword>
<dbReference type="GO" id="GO:0009088">
    <property type="term" value="P:threonine biosynthetic process"/>
    <property type="evidence" value="ECO:0007669"/>
    <property type="project" value="UniProtKB-UniPathway"/>
</dbReference>
<dbReference type="PROSITE" id="PS01042">
    <property type="entry name" value="HOMOSER_DHGENASE"/>
    <property type="match status" value="1"/>
</dbReference>
<keyword evidence="10 13" id="KW-0486">Methionine biosynthesis</keyword>
<feature type="binding site" evidence="12">
    <location>
        <position position="222"/>
    </location>
    <ligand>
        <name>L-homoserine</name>
        <dbReference type="ChEBI" id="CHEBI:57476"/>
    </ligand>
</feature>
<dbReference type="Pfam" id="PF00208">
    <property type="entry name" value="ELFV_dehydrog"/>
    <property type="match status" value="1"/>
</dbReference>
<comment type="caution">
    <text evidence="17">The sequence shown here is derived from an EMBL/GenBank/DDBJ whole genome shotgun (WGS) entry which is preliminary data.</text>
</comment>
<keyword evidence="18" id="KW-1185">Reference proteome</keyword>
<dbReference type="GO" id="GO:0009086">
    <property type="term" value="P:methionine biosynthetic process"/>
    <property type="evidence" value="ECO:0007669"/>
    <property type="project" value="UniProtKB-KW"/>
</dbReference>
<evidence type="ECO:0000256" key="6">
    <source>
        <dbReference type="ARBA" id="ARBA00022697"/>
    </source>
</evidence>
<proteinExistence type="inferred from homology"/>
<dbReference type="InterPro" id="IPR036291">
    <property type="entry name" value="NAD(P)-bd_dom_sf"/>
</dbReference>
<dbReference type="GO" id="GO:0004412">
    <property type="term" value="F:homoserine dehydrogenase activity"/>
    <property type="evidence" value="ECO:0007669"/>
    <property type="project" value="UniProtKB-EC"/>
</dbReference>
<evidence type="ECO:0000256" key="9">
    <source>
        <dbReference type="ARBA" id="ARBA00048841"/>
    </source>
</evidence>